<keyword evidence="1" id="KW-0472">Membrane</keyword>
<feature type="transmembrane region" description="Helical" evidence="1">
    <location>
        <begin position="137"/>
        <end position="158"/>
    </location>
</feature>
<feature type="transmembrane region" description="Helical" evidence="1">
    <location>
        <begin position="222"/>
        <end position="244"/>
    </location>
</feature>
<feature type="transmembrane region" description="Helical" evidence="1">
    <location>
        <begin position="283"/>
        <end position="300"/>
    </location>
</feature>
<dbReference type="GeneID" id="83678084"/>
<dbReference type="Gene3D" id="1.20.1250.20">
    <property type="entry name" value="MFS general substrate transporter like domains"/>
    <property type="match status" value="1"/>
</dbReference>
<gene>
    <name evidence="2" type="ORF">LU674_027490</name>
</gene>
<dbReference type="SUPFAM" id="SSF103473">
    <property type="entry name" value="MFS general substrate transporter"/>
    <property type="match status" value="1"/>
</dbReference>
<feature type="transmembrane region" description="Helical" evidence="1">
    <location>
        <begin position="446"/>
        <end position="466"/>
    </location>
</feature>
<feature type="transmembrane region" description="Helical" evidence="1">
    <location>
        <begin position="12"/>
        <end position="32"/>
    </location>
</feature>
<feature type="transmembrane region" description="Helical" evidence="1">
    <location>
        <begin position="563"/>
        <end position="581"/>
    </location>
</feature>
<accession>A0AAW7HQL5</accession>
<feature type="transmembrane region" description="Helical" evidence="1">
    <location>
        <begin position="364"/>
        <end position="385"/>
    </location>
</feature>
<feature type="transmembrane region" description="Helical" evidence="1">
    <location>
        <begin position="487"/>
        <end position="504"/>
    </location>
</feature>
<feature type="transmembrane region" description="Helical" evidence="1">
    <location>
        <begin position="306"/>
        <end position="323"/>
    </location>
</feature>
<feature type="transmembrane region" description="Helical" evidence="1">
    <location>
        <begin position="419"/>
        <end position="440"/>
    </location>
</feature>
<dbReference type="InterPro" id="IPR036259">
    <property type="entry name" value="MFS_trans_sf"/>
</dbReference>
<keyword evidence="1" id="KW-1133">Transmembrane helix</keyword>
<evidence type="ECO:0000256" key="1">
    <source>
        <dbReference type="SAM" id="Phobius"/>
    </source>
</evidence>
<dbReference type="Pfam" id="PF01066">
    <property type="entry name" value="CDP-OH_P_transf"/>
    <property type="match status" value="1"/>
</dbReference>
<evidence type="ECO:0000313" key="3">
    <source>
        <dbReference type="Proteomes" id="UP001165439"/>
    </source>
</evidence>
<feature type="transmembrane region" description="Helical" evidence="1">
    <location>
        <begin position="588"/>
        <end position="608"/>
    </location>
</feature>
<dbReference type="EMBL" id="JAJSRF020000001">
    <property type="protein sequence ID" value="MDM3956040.1"/>
    <property type="molecule type" value="Genomic_DNA"/>
</dbReference>
<dbReference type="InterPro" id="IPR043130">
    <property type="entry name" value="CDP-OH_PTrfase_TM_dom"/>
</dbReference>
<dbReference type="Gene3D" id="1.20.120.1760">
    <property type="match status" value="1"/>
</dbReference>
<dbReference type="RefSeq" id="WP_061405570.1">
    <property type="nucleotide sequence ID" value="NZ_CP128540.1"/>
</dbReference>
<sequence>MEEFAVSRRHSVLLWGVNLCAISASTLSYIYFSYYIYAHTASLILSQVVLFAPMVLPVILVAPIYRLADYLAPRTLLWSANLLSLGCAAATYKILPHHVEVVVLGAVVIGTLDALQRVGRIVAIKCYFPGAQIASSVPLTLTAQFIAGGLAGISLLLFKANMTPGLALLITVSLFSIAALAAYLLPAPTKPPITVQVAPRLLTALGSLLHEYPALRLSLYQFIVFVSLFQGFFNVSRVLLPAYVLGLGEVYVGLLQAVNSVAALVGAVLFYRLGKCNVQPLPMPMAVVSGLFMMLAAFGHDIQSSYIAYFLYIFFFELAFFKLQADLVRSTPTSAMPLMASVQYAGVYLGMIITIFAGSILVKYVGLFSTSIIFVAFYFVASNALRTTVRDQGKTTCLNNFFKENNMPTLARVFPFVRLLDLANILTMFNIGLAFGTVYFALQRRFVLAATMICLAAMLDFLDGHIARRYLAANSAQRAFGKHLDSFADLLNFSITPALVILILDQSLSATLAAVTLVFTAILRLSLFGMPGTSAGGGYQGLPTTYSGFVFALALMGLSAGHYGAGVIVGLMALVGILQVTSLRIPKYGAPSTVACFAMLFGLSTIYFHPW</sequence>
<feature type="transmembrane region" description="Helical" evidence="1">
    <location>
        <begin position="44"/>
        <end position="64"/>
    </location>
</feature>
<dbReference type="InterPro" id="IPR000462">
    <property type="entry name" value="CDP-OH_P_trans"/>
</dbReference>
<proteinExistence type="predicted"/>
<reference evidence="2" key="1">
    <citation type="submission" date="2023-06" db="EMBL/GenBank/DDBJ databases">
        <title>MBL-encoding genomic islands in Pseudomonas spp. in Poland.</title>
        <authorList>
            <person name="Urbanowicz P."/>
            <person name="Izdebski R."/>
            <person name="Biedrzycka M."/>
            <person name="Gniadkowski M."/>
        </authorList>
    </citation>
    <scope>NUCLEOTIDE SEQUENCE</scope>
    <source>
        <strain evidence="2">NMI5768_13</strain>
    </source>
</reference>
<feature type="transmembrane region" description="Helical" evidence="1">
    <location>
        <begin position="250"/>
        <end position="271"/>
    </location>
</feature>
<keyword evidence="1" id="KW-0812">Transmembrane</keyword>
<dbReference type="GO" id="GO:0016780">
    <property type="term" value="F:phosphotransferase activity, for other substituted phosphate groups"/>
    <property type="evidence" value="ECO:0007669"/>
    <property type="project" value="InterPro"/>
</dbReference>
<feature type="transmembrane region" description="Helical" evidence="1">
    <location>
        <begin position="165"/>
        <end position="185"/>
    </location>
</feature>
<dbReference type="GO" id="GO:0016020">
    <property type="term" value="C:membrane"/>
    <property type="evidence" value="ECO:0007669"/>
    <property type="project" value="InterPro"/>
</dbReference>
<feature type="transmembrane region" description="Helical" evidence="1">
    <location>
        <begin position="76"/>
        <end position="95"/>
    </location>
</feature>
<protein>
    <submittedName>
        <fullName evidence="2">CDP-alcohol phosphatidyltransferase family protein</fullName>
    </submittedName>
</protein>
<comment type="caution">
    <text evidence="2">The sequence shown here is derived from an EMBL/GenBank/DDBJ whole genome shotgun (WGS) entry which is preliminary data.</text>
</comment>
<evidence type="ECO:0000313" key="2">
    <source>
        <dbReference type="EMBL" id="MDM3956040.1"/>
    </source>
</evidence>
<feature type="transmembrane region" description="Helical" evidence="1">
    <location>
        <begin position="510"/>
        <end position="527"/>
    </location>
</feature>
<organism evidence="2 3">
    <name type="scientific">Pseudomonas alloputida</name>
    <dbReference type="NCBI Taxonomy" id="1940621"/>
    <lineage>
        <taxon>Bacteria</taxon>
        <taxon>Pseudomonadati</taxon>
        <taxon>Pseudomonadota</taxon>
        <taxon>Gammaproteobacteria</taxon>
        <taxon>Pseudomonadales</taxon>
        <taxon>Pseudomonadaceae</taxon>
        <taxon>Pseudomonas</taxon>
    </lineage>
</organism>
<dbReference type="Proteomes" id="UP001165439">
    <property type="component" value="Unassembled WGS sequence"/>
</dbReference>
<dbReference type="GO" id="GO:0008654">
    <property type="term" value="P:phospholipid biosynthetic process"/>
    <property type="evidence" value="ECO:0007669"/>
    <property type="project" value="InterPro"/>
</dbReference>
<feature type="transmembrane region" description="Helical" evidence="1">
    <location>
        <begin position="335"/>
        <end position="358"/>
    </location>
</feature>
<name>A0AAW7HQL5_9PSED</name>
<dbReference type="AlphaFoldDB" id="A0AAW7HQL5"/>